<dbReference type="Proteomes" id="UP000192534">
    <property type="component" value="Unassembled WGS sequence"/>
</dbReference>
<evidence type="ECO:0000256" key="1">
    <source>
        <dbReference type="SAM" id="Phobius"/>
    </source>
</evidence>
<keyword evidence="3" id="KW-1185">Reference proteome</keyword>
<keyword evidence="1" id="KW-0812">Transmembrane</keyword>
<dbReference type="EMBL" id="MVIH01000001">
    <property type="protein sequence ID" value="ORB57244.1"/>
    <property type="molecule type" value="Genomic_DNA"/>
</dbReference>
<dbReference type="AlphaFoldDB" id="A0A1X0J5D8"/>
<comment type="caution">
    <text evidence="2">The sequence shown here is derived from an EMBL/GenBank/DDBJ whole genome shotgun (WGS) entry which is preliminary data.</text>
</comment>
<protein>
    <submittedName>
        <fullName evidence="2">Uncharacterized protein</fullName>
    </submittedName>
</protein>
<proteinExistence type="predicted"/>
<dbReference type="RefSeq" id="WP_237159167.1">
    <property type="nucleotide sequence ID" value="NZ_JACKUO010000039.1"/>
</dbReference>
<evidence type="ECO:0000313" key="3">
    <source>
        <dbReference type="Proteomes" id="UP000192534"/>
    </source>
</evidence>
<sequence length="254" mass="27836">MVGWLGSHMDVILGVLVAVAAIAGFILLGATLIRAVGEADERREQAREQARIDQAARAAAAERKREEQQRKDKQRRVDMYGVENAARIESAFEAVRQVAASEAAREGWLGDVDFSSEIFGITSTLEKAHQLRTVADELAVLDKPSADDKRILAEASSTIKSLERAAIERVELIEKCAEEAQFIDRSLQNERRDAKVAEQRAELHAKLSATLYGVDAAPDITPQGPEVDAVLARVAAYRDIKNQIHLAPTCPSDL</sequence>
<organism evidence="2 3">
    <name type="scientific">Mycolicibacterium rhodesiae</name>
    <name type="common">Mycobacterium rhodesiae</name>
    <dbReference type="NCBI Taxonomy" id="36814"/>
    <lineage>
        <taxon>Bacteria</taxon>
        <taxon>Bacillati</taxon>
        <taxon>Actinomycetota</taxon>
        <taxon>Actinomycetes</taxon>
        <taxon>Mycobacteriales</taxon>
        <taxon>Mycobacteriaceae</taxon>
        <taxon>Mycolicibacterium</taxon>
    </lineage>
</organism>
<keyword evidence="1" id="KW-1133">Transmembrane helix</keyword>
<accession>A0A1X0J5D8</accession>
<reference evidence="2 3" key="1">
    <citation type="submission" date="2016-12" db="EMBL/GenBank/DDBJ databases">
        <title>The new phylogeny of genus Mycobacterium.</title>
        <authorList>
            <person name="Tortoli E."/>
            <person name="Trovato A."/>
            <person name="Cirillo D.M."/>
        </authorList>
    </citation>
    <scope>NUCLEOTIDE SEQUENCE [LARGE SCALE GENOMIC DNA]</scope>
    <source>
        <strain evidence="2 3">DSM 44223</strain>
    </source>
</reference>
<name>A0A1X0J5D8_MYCRH</name>
<keyword evidence="1" id="KW-0472">Membrane</keyword>
<evidence type="ECO:0000313" key="2">
    <source>
        <dbReference type="EMBL" id="ORB57244.1"/>
    </source>
</evidence>
<gene>
    <name evidence="2" type="ORF">BST42_02245</name>
</gene>
<feature type="transmembrane region" description="Helical" evidence="1">
    <location>
        <begin position="12"/>
        <end position="33"/>
    </location>
</feature>